<dbReference type="SUPFAM" id="SSF56091">
    <property type="entry name" value="DNA ligase/mRNA capping enzyme, catalytic domain"/>
    <property type="match status" value="1"/>
</dbReference>
<gene>
    <name evidence="8" type="ordered locus">Hden_1069</name>
</gene>
<dbReference type="AlphaFoldDB" id="D8JV67"/>
<evidence type="ECO:0000256" key="2">
    <source>
        <dbReference type="ARBA" id="ARBA00012727"/>
    </source>
</evidence>
<protein>
    <recommendedName>
        <fullName evidence="2">DNA ligase (ATP)</fullName>
        <ecNumber evidence="2">6.5.1.1</ecNumber>
    </recommendedName>
</protein>
<keyword evidence="6" id="KW-0472">Membrane</keyword>
<keyword evidence="9" id="KW-1185">Reference proteome</keyword>
<dbReference type="GO" id="GO:0006310">
    <property type="term" value="P:DNA recombination"/>
    <property type="evidence" value="ECO:0007669"/>
    <property type="project" value="InterPro"/>
</dbReference>
<dbReference type="HOGENOM" id="CLU_008325_4_2_5"/>
<dbReference type="CDD" id="cd07971">
    <property type="entry name" value="OBF_DNA_ligase_LigD"/>
    <property type="match status" value="1"/>
</dbReference>
<dbReference type="eggNOG" id="COG1793">
    <property type="taxonomic scope" value="Bacteria"/>
</dbReference>
<dbReference type="EMBL" id="CP002083">
    <property type="protein sequence ID" value="ADJ22883.1"/>
    <property type="molecule type" value="Genomic_DNA"/>
</dbReference>
<dbReference type="Pfam" id="PF01068">
    <property type="entry name" value="DNA_ligase_A_M"/>
    <property type="match status" value="1"/>
</dbReference>
<dbReference type="PROSITE" id="PS50160">
    <property type="entry name" value="DNA_LIGASE_A3"/>
    <property type="match status" value="1"/>
</dbReference>
<organism evidence="8 9">
    <name type="scientific">Hyphomicrobium denitrificans (strain ATCC 51888 / DSM 1869 / NCIMB 11706 / TK 0415)</name>
    <dbReference type="NCBI Taxonomy" id="582899"/>
    <lineage>
        <taxon>Bacteria</taxon>
        <taxon>Pseudomonadati</taxon>
        <taxon>Pseudomonadota</taxon>
        <taxon>Alphaproteobacteria</taxon>
        <taxon>Hyphomicrobiales</taxon>
        <taxon>Hyphomicrobiaceae</taxon>
        <taxon>Hyphomicrobium</taxon>
    </lineage>
</organism>
<dbReference type="InterPro" id="IPR014146">
    <property type="entry name" value="LigD_ligase_dom"/>
</dbReference>
<keyword evidence="6" id="KW-0812">Transmembrane</keyword>
<evidence type="ECO:0000259" key="7">
    <source>
        <dbReference type="PROSITE" id="PS50160"/>
    </source>
</evidence>
<evidence type="ECO:0000313" key="9">
    <source>
        <dbReference type="Proteomes" id="UP000002033"/>
    </source>
</evidence>
<feature type="compositionally biased region" description="Low complexity" evidence="5">
    <location>
        <begin position="7"/>
        <end position="24"/>
    </location>
</feature>
<dbReference type="KEGG" id="hdn:Hden_1069"/>
<dbReference type="Pfam" id="PF04679">
    <property type="entry name" value="DNA_ligase_A_C"/>
    <property type="match status" value="1"/>
</dbReference>
<evidence type="ECO:0000313" key="8">
    <source>
        <dbReference type="EMBL" id="ADJ22883.1"/>
    </source>
</evidence>
<dbReference type="PANTHER" id="PTHR45674">
    <property type="entry name" value="DNA LIGASE 1/3 FAMILY MEMBER"/>
    <property type="match status" value="1"/>
</dbReference>
<feature type="domain" description="ATP-dependent DNA ligase family profile" evidence="7">
    <location>
        <begin position="148"/>
        <end position="270"/>
    </location>
</feature>
<dbReference type="InterPro" id="IPR012310">
    <property type="entry name" value="DNA_ligase_ATP-dep_cent"/>
</dbReference>
<dbReference type="CDD" id="cd07906">
    <property type="entry name" value="Adenylation_DNA_ligase_LigD_LigC"/>
    <property type="match status" value="1"/>
</dbReference>
<dbReference type="Proteomes" id="UP000002033">
    <property type="component" value="Chromosome"/>
</dbReference>
<dbReference type="Gene3D" id="3.30.1490.70">
    <property type="match status" value="1"/>
</dbReference>
<keyword evidence="6" id="KW-1133">Transmembrane helix</keyword>
<dbReference type="GO" id="GO:0005524">
    <property type="term" value="F:ATP binding"/>
    <property type="evidence" value="ECO:0007669"/>
    <property type="project" value="InterPro"/>
</dbReference>
<comment type="catalytic activity">
    <reaction evidence="4">
        <text>ATP + (deoxyribonucleotide)n-3'-hydroxyl + 5'-phospho-(deoxyribonucleotide)m = (deoxyribonucleotide)n+m + AMP + diphosphate.</text>
        <dbReference type="EC" id="6.5.1.1"/>
    </reaction>
</comment>
<evidence type="ECO:0000256" key="5">
    <source>
        <dbReference type="SAM" id="MobiDB-lite"/>
    </source>
</evidence>
<dbReference type="EC" id="6.5.1.1" evidence="2"/>
<keyword evidence="3 8" id="KW-0436">Ligase</keyword>
<accession>D8JV67</accession>
<dbReference type="Gene3D" id="3.30.470.30">
    <property type="entry name" value="DNA ligase/mRNA capping enzyme"/>
    <property type="match status" value="1"/>
</dbReference>
<proteinExistence type="inferred from homology"/>
<reference evidence="9" key="1">
    <citation type="journal article" date="2011" name="J. Bacteriol.">
        <title>Genome sequences of eight morphologically diverse alphaproteobacteria.</title>
        <authorList>
            <consortium name="US DOE Joint Genome Institute"/>
            <person name="Brown P.J."/>
            <person name="Kysela D.T."/>
            <person name="Buechlein A."/>
            <person name="Hemmerich C."/>
            <person name="Brun Y.V."/>
        </authorList>
    </citation>
    <scope>NUCLEOTIDE SEQUENCE [LARGE SCALE GENOMIC DNA]</scope>
    <source>
        <strain evidence="9">ATCC 51888 / DSM 1869 / NCIB 11706 / TK 0415</strain>
    </source>
</reference>
<evidence type="ECO:0000256" key="1">
    <source>
        <dbReference type="ARBA" id="ARBA00007572"/>
    </source>
</evidence>
<evidence type="ECO:0000256" key="4">
    <source>
        <dbReference type="ARBA" id="ARBA00034003"/>
    </source>
</evidence>
<dbReference type="PANTHER" id="PTHR45674:SF4">
    <property type="entry name" value="DNA LIGASE 1"/>
    <property type="match status" value="1"/>
</dbReference>
<dbReference type="InterPro" id="IPR012309">
    <property type="entry name" value="DNA_ligase_ATP-dep_C"/>
</dbReference>
<dbReference type="Gene3D" id="2.40.50.140">
    <property type="entry name" value="Nucleic acid-binding proteins"/>
    <property type="match status" value="1"/>
</dbReference>
<dbReference type="NCBIfam" id="TIGR02779">
    <property type="entry name" value="NHEJ_ligase_lig"/>
    <property type="match status" value="1"/>
</dbReference>
<name>D8JV67_HYPDA</name>
<dbReference type="InterPro" id="IPR012340">
    <property type="entry name" value="NA-bd_OB-fold"/>
</dbReference>
<sequence length="356" mass="39254">MARDRTTIGARTRAATTKPTAASRNGTRTPKMPVAAVKSTLPDFVDPCLATLVAAPPEGDDWVHEIKFDGYRIQARIDGGDVRLITRSGLDWTDRFGALPEWLLKVHRGKALIDGELVVEDSSGHSNFSELASALKSGDSGRFAFQCFDLLHLDGFNLMPTPLIERKDLLRQMLMRRQVPGIRYSEHLTGDAARMLSEACRLGLEGLVSKRASRPYRSGRHDDWLKSKCIEVDEFVVIGYVVSNVSANAVGALVVGYFDRKRLVYAGRVGTGFSQKSAADLMKELKPLAIATPSFASSLTGLQRKGVVWVQPVLVAQIEYRAWTGDNLLRHAAFKGLREDKPAVDVRRPVVKSPKI</sequence>
<feature type="region of interest" description="Disordered" evidence="5">
    <location>
        <begin position="1"/>
        <end position="29"/>
    </location>
</feature>
<comment type="similarity">
    <text evidence="1">Belongs to the ATP-dependent DNA ligase family.</text>
</comment>
<evidence type="ECO:0000256" key="3">
    <source>
        <dbReference type="ARBA" id="ARBA00022598"/>
    </source>
</evidence>
<dbReference type="InterPro" id="IPR050191">
    <property type="entry name" value="ATP-dep_DNA_ligase"/>
</dbReference>
<feature type="transmembrane region" description="Helical" evidence="6">
    <location>
        <begin position="235"/>
        <end position="258"/>
    </location>
</feature>
<dbReference type="STRING" id="582899.Hden_1069"/>
<evidence type="ECO:0000256" key="6">
    <source>
        <dbReference type="SAM" id="Phobius"/>
    </source>
</evidence>
<dbReference type="GO" id="GO:0003910">
    <property type="term" value="F:DNA ligase (ATP) activity"/>
    <property type="evidence" value="ECO:0007669"/>
    <property type="project" value="UniProtKB-EC"/>
</dbReference>
<dbReference type="SUPFAM" id="SSF50249">
    <property type="entry name" value="Nucleic acid-binding proteins"/>
    <property type="match status" value="1"/>
</dbReference>
<dbReference type="GO" id="GO:0006281">
    <property type="term" value="P:DNA repair"/>
    <property type="evidence" value="ECO:0007669"/>
    <property type="project" value="InterPro"/>
</dbReference>